<evidence type="ECO:0000259" key="15">
    <source>
        <dbReference type="PROSITE" id="PS51194"/>
    </source>
</evidence>
<comment type="function">
    <text evidence="12">Part of the Sec protein translocase complex. Interacts with the SecYEG preprotein conducting channel. Has a central role in coupling the hydrolysis of ATP to the transfer of proteins into and across the cell membrane, serving as an ATP-driven molecular motor driving the stepwise translocation of polypeptide chains across the membrane.</text>
</comment>
<dbReference type="SMART" id="SM00957">
    <property type="entry name" value="SecA_DEAD"/>
    <property type="match status" value="1"/>
</dbReference>
<evidence type="ECO:0000259" key="14">
    <source>
        <dbReference type="PROSITE" id="PS51192"/>
    </source>
</evidence>
<keyword evidence="10 12" id="KW-0811">Translocation</keyword>
<keyword evidence="5 12" id="KW-0963">Cytoplasm</keyword>
<evidence type="ECO:0000313" key="18">
    <source>
        <dbReference type="Proteomes" id="UP000028504"/>
    </source>
</evidence>
<dbReference type="HAMAP" id="MF_01382">
    <property type="entry name" value="SecA"/>
    <property type="match status" value="1"/>
</dbReference>
<keyword evidence="4 12" id="KW-1003">Cell membrane</keyword>
<evidence type="ECO:0000256" key="3">
    <source>
        <dbReference type="ARBA" id="ARBA00022448"/>
    </source>
</evidence>
<dbReference type="InterPro" id="IPR011116">
    <property type="entry name" value="SecA_Wing/Scaffold"/>
</dbReference>
<dbReference type="InterPro" id="IPR044722">
    <property type="entry name" value="SecA_SF2_C"/>
</dbReference>
<evidence type="ECO:0000256" key="7">
    <source>
        <dbReference type="ARBA" id="ARBA00022840"/>
    </source>
</evidence>
<feature type="binding site" evidence="12">
    <location>
        <begin position="134"/>
        <end position="138"/>
    </location>
    <ligand>
        <name>ATP</name>
        <dbReference type="ChEBI" id="CHEBI:30616"/>
    </ligand>
</feature>
<comment type="similarity">
    <text evidence="2 12">Belongs to the SecA family.</text>
</comment>
<dbReference type="PROSITE" id="PS51192">
    <property type="entry name" value="HELICASE_ATP_BIND_1"/>
    <property type="match status" value="1"/>
</dbReference>
<comment type="catalytic activity">
    <reaction evidence="12">
        <text>ATP + H2O + cellular proteinSide 1 = ADP + phosphate + cellular proteinSide 2.</text>
        <dbReference type="EC" id="7.4.2.8"/>
    </reaction>
</comment>
<comment type="subunit">
    <text evidence="12">Monomer and homodimer. Part of the essential Sec protein translocation apparatus which comprises SecA, SecYEG and auxiliary proteins SecDF. Other proteins may also be involved.</text>
</comment>
<feature type="binding site" evidence="12">
    <location>
        <position position="116"/>
    </location>
    <ligand>
        <name>ATP</name>
        <dbReference type="ChEBI" id="CHEBI:30616"/>
    </ligand>
</feature>
<feature type="binding site" evidence="12">
    <location>
        <position position="523"/>
    </location>
    <ligand>
        <name>ATP</name>
        <dbReference type="ChEBI" id="CHEBI:30616"/>
    </ligand>
</feature>
<evidence type="ECO:0000256" key="5">
    <source>
        <dbReference type="ARBA" id="ARBA00022490"/>
    </source>
</evidence>
<reference evidence="17 18" key="1">
    <citation type="submission" date="2014-07" db="EMBL/GenBank/DDBJ databases">
        <title>Complete genome sequence of Corynebacterium atypicum DSM 44849: identifiction of the mycolic acid biosynthesis genes.</title>
        <authorList>
            <person name="Tippelt A."/>
            <person name="Mollmann S."/>
            <person name="Albersmeier A."/>
            <person name="Jaenicke S."/>
            <person name="Ruckert C."/>
            <person name="Tauch A."/>
        </authorList>
    </citation>
    <scope>NUCLEOTIDE SEQUENCE [LARGE SCALE GENOMIC DNA]</scope>
    <source>
        <strain evidence="17 18">R2070</strain>
    </source>
</reference>
<evidence type="ECO:0000256" key="1">
    <source>
        <dbReference type="ARBA" id="ARBA00004170"/>
    </source>
</evidence>
<evidence type="ECO:0000256" key="8">
    <source>
        <dbReference type="ARBA" id="ARBA00022927"/>
    </source>
</evidence>
<organism evidence="17 18">
    <name type="scientific">Corynebacterium atypicum</name>
    <dbReference type="NCBI Taxonomy" id="191610"/>
    <lineage>
        <taxon>Bacteria</taxon>
        <taxon>Bacillati</taxon>
        <taxon>Actinomycetota</taxon>
        <taxon>Actinomycetes</taxon>
        <taxon>Mycobacteriales</taxon>
        <taxon>Corynebacteriaceae</taxon>
        <taxon>Corynebacterium</taxon>
    </lineage>
</organism>
<dbReference type="SUPFAM" id="SSF81886">
    <property type="entry name" value="Helical scaffold and wing domains of SecA"/>
    <property type="match status" value="2"/>
</dbReference>
<feature type="region of interest" description="Disordered" evidence="13">
    <location>
        <begin position="55"/>
        <end position="87"/>
    </location>
</feature>
<comment type="subcellular location">
    <subcellularLocation>
        <location evidence="12">Cell membrane</location>
        <topology evidence="12">Peripheral membrane protein</topology>
        <orientation evidence="12">Cytoplasmic side</orientation>
    </subcellularLocation>
    <subcellularLocation>
        <location evidence="12">Cytoplasm</location>
    </subcellularLocation>
    <subcellularLocation>
        <location evidence="1">Membrane</location>
        <topology evidence="1">Peripheral membrane protein</topology>
    </subcellularLocation>
    <text evidence="12">Distribution is 50-50.</text>
</comment>
<dbReference type="SMART" id="SM00958">
    <property type="entry name" value="SecA_PP_bind"/>
    <property type="match status" value="1"/>
</dbReference>
<dbReference type="Pfam" id="PF07516">
    <property type="entry name" value="SecA_SW"/>
    <property type="match status" value="1"/>
</dbReference>
<dbReference type="PROSITE" id="PS51194">
    <property type="entry name" value="HELICASE_CTER"/>
    <property type="match status" value="1"/>
</dbReference>
<evidence type="ECO:0000313" key="17">
    <source>
        <dbReference type="EMBL" id="AIG64169.1"/>
    </source>
</evidence>
<dbReference type="InterPro" id="IPR036670">
    <property type="entry name" value="SecA_X-link_sf"/>
</dbReference>
<evidence type="ECO:0000256" key="13">
    <source>
        <dbReference type="SAM" id="MobiDB-lite"/>
    </source>
</evidence>
<keyword evidence="6 12" id="KW-0547">Nucleotide-binding</keyword>
<dbReference type="RefSeq" id="WP_038605563.1">
    <property type="nucleotide sequence ID" value="NZ_CP008944.1"/>
</dbReference>
<keyword evidence="9 12" id="KW-1278">Translocase</keyword>
<dbReference type="CDD" id="cd17928">
    <property type="entry name" value="DEXDc_SecA"/>
    <property type="match status" value="1"/>
</dbReference>
<dbReference type="SUPFAM" id="SSF52540">
    <property type="entry name" value="P-loop containing nucleoside triphosphate hydrolases"/>
    <property type="match status" value="2"/>
</dbReference>
<dbReference type="InterPro" id="IPR027417">
    <property type="entry name" value="P-loop_NTPase"/>
</dbReference>
<keyword evidence="11 12" id="KW-0472">Membrane</keyword>
<dbReference type="PROSITE" id="PS01312">
    <property type="entry name" value="SECA"/>
    <property type="match status" value="1"/>
</dbReference>
<dbReference type="PANTHER" id="PTHR30612:SF0">
    <property type="entry name" value="CHLOROPLAST PROTEIN-TRANSPORTING ATPASE"/>
    <property type="match status" value="1"/>
</dbReference>
<evidence type="ECO:0000256" key="11">
    <source>
        <dbReference type="ARBA" id="ARBA00023136"/>
    </source>
</evidence>
<dbReference type="Gene3D" id="3.40.50.300">
    <property type="entry name" value="P-loop containing nucleotide triphosphate hydrolases"/>
    <property type="match status" value="3"/>
</dbReference>
<gene>
    <name evidence="12 17" type="primary">secA</name>
    <name evidence="17" type="synonym">azi</name>
    <name evidence="17" type="synonym">div</name>
    <name evidence="17" type="ORF">CATYP_05550</name>
</gene>
<dbReference type="InterPro" id="IPR026389">
    <property type="entry name" value="SecA_Actinobact-type"/>
</dbReference>
<feature type="domain" description="Helicase ATP-binding" evidence="14">
    <location>
        <begin position="118"/>
        <end position="277"/>
    </location>
</feature>
<proteinExistence type="inferred from homology"/>
<keyword evidence="3 12" id="KW-0813">Transport</keyword>
<evidence type="ECO:0000256" key="10">
    <source>
        <dbReference type="ARBA" id="ARBA00023010"/>
    </source>
</evidence>
<dbReference type="PRINTS" id="PR00906">
    <property type="entry name" value="SECA"/>
</dbReference>
<dbReference type="PROSITE" id="PS51196">
    <property type="entry name" value="SECA_MOTOR_DEAD"/>
    <property type="match status" value="1"/>
</dbReference>
<feature type="compositionally biased region" description="Low complexity" evidence="13">
    <location>
        <begin position="673"/>
        <end position="682"/>
    </location>
</feature>
<dbReference type="Proteomes" id="UP000028504">
    <property type="component" value="Chromosome"/>
</dbReference>
<evidence type="ECO:0000259" key="16">
    <source>
        <dbReference type="PROSITE" id="PS51196"/>
    </source>
</evidence>
<dbReference type="Pfam" id="PF07517">
    <property type="entry name" value="SecA_DEAD"/>
    <property type="match status" value="1"/>
</dbReference>
<dbReference type="InterPro" id="IPR001650">
    <property type="entry name" value="Helicase_C-like"/>
</dbReference>
<name>A0ABN4DFK8_9CORY</name>
<dbReference type="EC" id="7.4.2.8" evidence="12"/>
<dbReference type="InterPro" id="IPR011130">
    <property type="entry name" value="SecA_preprotein_X-link_dom"/>
</dbReference>
<dbReference type="SUPFAM" id="SSF81767">
    <property type="entry name" value="Pre-protein crosslinking domain of SecA"/>
    <property type="match status" value="1"/>
</dbReference>
<dbReference type="CDD" id="cd18803">
    <property type="entry name" value="SF2_C_secA"/>
    <property type="match status" value="1"/>
</dbReference>
<dbReference type="Gene3D" id="3.90.1440.10">
    <property type="entry name" value="SecA, preprotein cross-linking domain"/>
    <property type="match status" value="1"/>
</dbReference>
<keyword evidence="18" id="KW-1185">Reference proteome</keyword>
<dbReference type="InterPro" id="IPR014018">
    <property type="entry name" value="SecA_motor_DEAD"/>
</dbReference>
<keyword evidence="8 12" id="KW-0653">Protein transport</keyword>
<accession>A0ABN4DFK8</accession>
<keyword evidence="7 12" id="KW-0067">ATP-binding</keyword>
<feature type="domain" description="SecA family profile" evidence="16">
    <location>
        <begin position="4"/>
        <end position="609"/>
    </location>
</feature>
<evidence type="ECO:0000256" key="4">
    <source>
        <dbReference type="ARBA" id="ARBA00022475"/>
    </source>
</evidence>
<dbReference type="Pfam" id="PF21090">
    <property type="entry name" value="P-loop_SecA"/>
    <property type="match status" value="1"/>
</dbReference>
<dbReference type="InterPro" id="IPR014001">
    <property type="entry name" value="Helicase_ATP-bd"/>
</dbReference>
<dbReference type="Gene3D" id="1.10.3060.10">
    <property type="entry name" value="Helical scaffold and wing domains of SecA"/>
    <property type="match status" value="2"/>
</dbReference>
<evidence type="ECO:0000256" key="6">
    <source>
        <dbReference type="ARBA" id="ARBA00022741"/>
    </source>
</evidence>
<dbReference type="NCBIfam" id="TIGR04221">
    <property type="entry name" value="SecA2_Mycobac"/>
    <property type="match status" value="1"/>
</dbReference>
<feature type="region of interest" description="Disordered" evidence="13">
    <location>
        <begin position="663"/>
        <end position="695"/>
    </location>
</feature>
<dbReference type="EMBL" id="CP008944">
    <property type="protein sequence ID" value="AIG64169.1"/>
    <property type="molecule type" value="Genomic_DNA"/>
</dbReference>
<feature type="domain" description="Helicase C-terminal" evidence="15">
    <location>
        <begin position="448"/>
        <end position="619"/>
    </location>
</feature>
<dbReference type="PANTHER" id="PTHR30612">
    <property type="entry name" value="SECA INNER MEMBRANE COMPONENT OF SEC PROTEIN SECRETION SYSTEM"/>
    <property type="match status" value="1"/>
</dbReference>
<sequence length="820" mass="88099">MGAFDWFWRAMGSGTVRDQKRSIAMVQRAAERARELTSLGDADIAAAARNSLKPAHRTKYAGKDASAEAGARTSTGTAKQPGKRPGKVEVADEATFLAALAIAAERTVGLKPFDVQLQAVLRLVRGDVIQMATGEGKTLVGAMAATGFALTGQRVHVITVNDYLAGRDAKWMRPLVEFFGLSVGAIGEHLRAGERRAAYACDVVYGPVTEIGFDVLRDKQVLDRSEQLQAAADVALVDEADSVLVDEALVPLVLAGAVPGSAPAGRITQVVRTLAEGEDFTVDAEGRNAFLTDKGAGRVERALGIENLYDDAHVGSTLVQVNLALHARALLHRDVDYIVRDGKIRLVDASRGRVADLQRWPDGIQAAVEAKEGLDVTEGGKILDTMTVQALMGRYPTVCGMTGTAVEATDQLRQFYDLRVSVIERNEELARFDEADRIYATAAEKNRAIVNEIELLHSEGRPVLVGTHDVAESEQLAEVLRERGIEVNVLNAKNDAEEAEVIAQAGDVGRVTVSTQMAGRGTDIKLGGADEAEHDRVVALGGLAVLGTSRHKTARLDNQLRGRAGRQGDPGLSLFFVALDDAVVTAGGAGEKIVAHPDAEGRIEDKRVADFIEHCQRVTEGQLLEIHAQTWKYNQLLAKQREIIDARRARLLDTDQAWQELSERAPARAAELAGGSPEPGAPSGSGGGAGATSASVPGGLPREVLVASARQIMLYHLDEQWSEHLALMDDVRESIHLCAIARETPLDEFHRIAVREFKELAQRGVDKAVETFETVTIDAEGAHLEDVGLVRPSATWTYMVSDNPLSSGNSVISGIGNIFR</sequence>
<dbReference type="Pfam" id="PF01043">
    <property type="entry name" value="SecA_PP_bind"/>
    <property type="match status" value="1"/>
</dbReference>
<evidence type="ECO:0000256" key="2">
    <source>
        <dbReference type="ARBA" id="ARBA00007650"/>
    </source>
</evidence>
<protein>
    <recommendedName>
        <fullName evidence="12">Protein translocase subunit SecA</fullName>
        <ecNumber evidence="12">7.4.2.8</ecNumber>
    </recommendedName>
</protein>
<evidence type="ECO:0000256" key="12">
    <source>
        <dbReference type="HAMAP-Rule" id="MF_01382"/>
    </source>
</evidence>
<dbReference type="InterPro" id="IPR036266">
    <property type="entry name" value="SecA_Wing/Scaffold_sf"/>
</dbReference>
<dbReference type="InterPro" id="IPR011115">
    <property type="entry name" value="SecA_DEAD"/>
</dbReference>
<dbReference type="InterPro" id="IPR020937">
    <property type="entry name" value="SecA_CS"/>
</dbReference>
<evidence type="ECO:0000256" key="9">
    <source>
        <dbReference type="ARBA" id="ARBA00022967"/>
    </source>
</evidence>
<dbReference type="InterPro" id="IPR000185">
    <property type="entry name" value="SecA"/>
</dbReference>